<keyword evidence="1" id="KW-0472">Membrane</keyword>
<accession>A0AB36DP87</accession>
<organism evidence="2 3">
    <name type="scientific">Moraxella catarrhalis</name>
    <name type="common">Branhamella catarrhalis</name>
    <dbReference type="NCBI Taxonomy" id="480"/>
    <lineage>
        <taxon>Bacteria</taxon>
        <taxon>Pseudomonadati</taxon>
        <taxon>Pseudomonadota</taxon>
        <taxon>Gammaproteobacteria</taxon>
        <taxon>Moraxellales</taxon>
        <taxon>Moraxellaceae</taxon>
        <taxon>Moraxella</taxon>
    </lineage>
</organism>
<dbReference type="AlphaFoldDB" id="A0AB36DP87"/>
<comment type="caution">
    <text evidence="2">The sequence shown here is derived from an EMBL/GenBank/DDBJ whole genome shotgun (WGS) entry which is preliminary data.</text>
</comment>
<feature type="transmembrane region" description="Helical" evidence="1">
    <location>
        <begin position="35"/>
        <end position="57"/>
    </location>
</feature>
<evidence type="ECO:0000256" key="1">
    <source>
        <dbReference type="SAM" id="Phobius"/>
    </source>
</evidence>
<keyword evidence="1" id="KW-1133">Transmembrane helix</keyword>
<evidence type="ECO:0000313" key="3">
    <source>
        <dbReference type="Proteomes" id="UP000078295"/>
    </source>
</evidence>
<keyword evidence="1" id="KW-0812">Transmembrane</keyword>
<gene>
    <name evidence="2" type="ORF">AO370_1046</name>
</gene>
<dbReference type="Proteomes" id="UP000078295">
    <property type="component" value="Unassembled WGS sequence"/>
</dbReference>
<protein>
    <submittedName>
        <fullName evidence="2">Uncharacterized protein</fullName>
    </submittedName>
</protein>
<sequence>MGKMPRLSNIGIKFTKIYQSSLVFFGLDGLSCHRFIRLGIVDVCCLSKMIPILMILIF</sequence>
<evidence type="ECO:0000313" key="2">
    <source>
        <dbReference type="EMBL" id="OAV25576.1"/>
    </source>
</evidence>
<dbReference type="EMBL" id="LXHQ01000029">
    <property type="protein sequence ID" value="OAV25576.1"/>
    <property type="molecule type" value="Genomic_DNA"/>
</dbReference>
<name>A0AB36DP87_MORCA</name>
<reference evidence="2 3" key="1">
    <citation type="journal article" date="2016" name="Genome Biol. Evol.">
        <title>Comparative Genomic Analyses of the Moraxella catarrhalis Serosensitive and Seroresistant Lineages Demonstrate Their Independent Evolution.</title>
        <authorList>
            <person name="Earl J.P."/>
            <person name="de Vries S.P."/>
            <person name="Ahmed A."/>
            <person name="Powell E."/>
            <person name="Schultz M.P."/>
            <person name="Hermans P.W."/>
            <person name="Hill D.J."/>
            <person name="Zhou Z."/>
            <person name="Constantinidou C.I."/>
            <person name="Hu F.Z."/>
            <person name="Bootsma H.J."/>
            <person name="Ehrlich G.D."/>
        </authorList>
    </citation>
    <scope>NUCLEOTIDE SEQUENCE [LARGE SCALE GENOMIC DNA]</scope>
    <source>
        <strain evidence="2 3">F23</strain>
    </source>
</reference>
<proteinExistence type="predicted"/>